<organism evidence="15 17">
    <name type="scientific">Leishmania donovani</name>
    <dbReference type="NCBI Taxonomy" id="5661"/>
    <lineage>
        <taxon>Eukaryota</taxon>
        <taxon>Discoba</taxon>
        <taxon>Euglenozoa</taxon>
        <taxon>Kinetoplastea</taxon>
        <taxon>Metakinetoplastina</taxon>
        <taxon>Trypanosomatida</taxon>
        <taxon>Trypanosomatidae</taxon>
        <taxon>Leishmaniinae</taxon>
        <taxon>Leishmania</taxon>
    </lineage>
</organism>
<dbReference type="GO" id="GO:0009922">
    <property type="term" value="F:fatty acid elongase activity"/>
    <property type="evidence" value="ECO:0007669"/>
    <property type="project" value="InterPro"/>
</dbReference>
<dbReference type="PANTHER" id="PTHR11157">
    <property type="entry name" value="FATTY ACID ACYL TRANSFERASE-RELATED"/>
    <property type="match status" value="1"/>
</dbReference>
<dbReference type="PANTHER" id="PTHR11157:SF17">
    <property type="entry name" value="ELONGATION OF VERY LONG CHAIN FATTY ACIDS PROTEIN 6"/>
    <property type="match status" value="1"/>
</dbReference>
<comment type="catalytic activity">
    <reaction evidence="12">
        <text>an acyl-CoA + malonyl-CoA + H(+) = a 3-oxoacyl-CoA + CO2 + CoA</text>
        <dbReference type="Rhea" id="RHEA:50252"/>
        <dbReference type="ChEBI" id="CHEBI:15378"/>
        <dbReference type="ChEBI" id="CHEBI:16526"/>
        <dbReference type="ChEBI" id="CHEBI:57287"/>
        <dbReference type="ChEBI" id="CHEBI:57384"/>
        <dbReference type="ChEBI" id="CHEBI:58342"/>
        <dbReference type="ChEBI" id="CHEBI:90726"/>
    </reaction>
    <physiologicalReaction direction="left-to-right" evidence="12">
        <dbReference type="Rhea" id="RHEA:50253"/>
    </physiologicalReaction>
</comment>
<dbReference type="GO" id="GO:0030148">
    <property type="term" value="P:sphingolipid biosynthetic process"/>
    <property type="evidence" value="ECO:0007669"/>
    <property type="project" value="TreeGrafter"/>
</dbReference>
<dbReference type="VEuPathDB" id="TriTrypDB:LdCL_140013200"/>
<evidence type="ECO:0000313" key="17">
    <source>
        <dbReference type="Proteomes" id="UP000274082"/>
    </source>
</evidence>
<dbReference type="VEuPathDB" id="TriTrypDB:LdCL_140013300"/>
<dbReference type="VEuPathDB" id="TriTrypDB:LdBPK_140770.1"/>
<dbReference type="EC" id="2.3.1.-" evidence="12"/>
<dbReference type="VEuPathDB" id="TriTrypDB:LDHU3_14.1020"/>
<dbReference type="OrthoDB" id="434092at2759"/>
<feature type="transmembrane region" description="Helical" evidence="12">
    <location>
        <begin position="210"/>
        <end position="230"/>
    </location>
</feature>
<keyword evidence="17" id="KW-1185">Reference proteome</keyword>
<comment type="similarity">
    <text evidence="2 12">Belongs to the ELO family.</text>
</comment>
<keyword evidence="4 12" id="KW-0808">Transferase</keyword>
<dbReference type="AlphaFoldDB" id="A0A3Q8ID51"/>
<dbReference type="GO" id="GO:0042761">
    <property type="term" value="P:very long-chain fatty acid biosynthetic process"/>
    <property type="evidence" value="ECO:0007669"/>
    <property type="project" value="TreeGrafter"/>
</dbReference>
<evidence type="ECO:0000313" key="18">
    <source>
        <dbReference type="Proteomes" id="UP000318447"/>
    </source>
</evidence>
<evidence type="ECO:0000256" key="4">
    <source>
        <dbReference type="ARBA" id="ARBA00022679"/>
    </source>
</evidence>
<dbReference type="PROSITE" id="PS01188">
    <property type="entry name" value="ELO"/>
    <property type="match status" value="1"/>
</dbReference>
<evidence type="ECO:0000313" key="15">
    <source>
        <dbReference type="EMBL" id="AYU77325.1"/>
    </source>
</evidence>
<dbReference type="GO" id="GO:0034626">
    <property type="term" value="P:fatty acid elongation, polyunsaturated fatty acid"/>
    <property type="evidence" value="ECO:0007669"/>
    <property type="project" value="TreeGrafter"/>
</dbReference>
<keyword evidence="6 12" id="KW-0276">Fatty acid metabolism</keyword>
<dbReference type="GO" id="GO:0034625">
    <property type="term" value="P:fatty acid elongation, monounsaturated fatty acid"/>
    <property type="evidence" value="ECO:0007669"/>
    <property type="project" value="TreeGrafter"/>
</dbReference>
<dbReference type="EMBL" id="CP029513">
    <property type="protein sequence ID" value="AYU77324.1"/>
    <property type="molecule type" value="Genomic_DNA"/>
</dbReference>
<evidence type="ECO:0000256" key="6">
    <source>
        <dbReference type="ARBA" id="ARBA00022832"/>
    </source>
</evidence>
<proteinExistence type="inferred from homology"/>
<dbReference type="EMBL" id="CP029513">
    <property type="protein sequence ID" value="AYU77325.1"/>
    <property type="molecule type" value="Genomic_DNA"/>
</dbReference>
<reference evidence="15 17" key="1">
    <citation type="journal article" date="2018" name="Sci. Rep.">
        <title>A complete Leishmania donovani reference genome identifies novel genetic variations associated with virulence.</title>
        <authorList>
            <person name="Lypaczewski P."/>
            <person name="Hoshizaki J."/>
            <person name="Zhang W.-W."/>
            <person name="McCall L.-I."/>
            <person name="Torcivia-Rodriguez J."/>
            <person name="Simonyan V."/>
            <person name="Kaur A."/>
            <person name="Dewar K."/>
            <person name="Matlashewski G."/>
        </authorList>
    </citation>
    <scope>NUCLEOTIDE SEQUENCE [LARGE SCALE GENOMIC DNA]</scope>
    <source>
        <strain evidence="15 17">LdCL</strain>
    </source>
</reference>
<accession>A0A3Q8ID51</accession>
<gene>
    <name evidence="16" type="ORF">CGC21_4795</name>
    <name evidence="14" type="ORF">LdCL_140013200</name>
    <name evidence="15" type="ORF">LdCL_140013300</name>
</gene>
<name>A0A3Q8ID51_LEIDO</name>
<evidence type="ECO:0000256" key="11">
    <source>
        <dbReference type="ARBA" id="ARBA00044291"/>
    </source>
</evidence>
<dbReference type="EMBL" id="RHLC01000026">
    <property type="protein sequence ID" value="TPP46260.1"/>
    <property type="molecule type" value="Genomic_DNA"/>
</dbReference>
<evidence type="ECO:0000256" key="9">
    <source>
        <dbReference type="ARBA" id="ARBA00023136"/>
    </source>
</evidence>
<feature type="transmembrane region" description="Helical" evidence="12">
    <location>
        <begin position="33"/>
        <end position="53"/>
    </location>
</feature>
<comment type="subcellular location">
    <subcellularLocation>
        <location evidence="1">Membrane</location>
        <topology evidence="1">Multi-pass membrane protein</topology>
    </subcellularLocation>
</comment>
<dbReference type="InterPro" id="IPR030457">
    <property type="entry name" value="ELO_CS"/>
</dbReference>
<dbReference type="Proteomes" id="UP000274082">
    <property type="component" value="Chromosome 14"/>
</dbReference>
<evidence type="ECO:0000256" key="2">
    <source>
        <dbReference type="ARBA" id="ARBA00007263"/>
    </source>
</evidence>
<dbReference type="Proteomes" id="UP000318447">
    <property type="component" value="Unassembled WGS sequence"/>
</dbReference>
<evidence type="ECO:0000256" key="5">
    <source>
        <dbReference type="ARBA" id="ARBA00022692"/>
    </source>
</evidence>
<evidence type="ECO:0000313" key="14">
    <source>
        <dbReference type="EMBL" id="AYU77324.1"/>
    </source>
</evidence>
<feature type="region of interest" description="Disordered" evidence="13">
    <location>
        <begin position="376"/>
        <end position="397"/>
    </location>
</feature>
<evidence type="ECO:0000256" key="3">
    <source>
        <dbReference type="ARBA" id="ARBA00022516"/>
    </source>
</evidence>
<keyword evidence="5 12" id="KW-0812">Transmembrane</keyword>
<evidence type="ECO:0000256" key="8">
    <source>
        <dbReference type="ARBA" id="ARBA00023098"/>
    </source>
</evidence>
<protein>
    <recommendedName>
        <fullName evidence="11 12">Elongation of fatty acids protein</fullName>
        <ecNumber evidence="12">2.3.1.-</ecNumber>
    </recommendedName>
</protein>
<keyword evidence="10 12" id="KW-0275">Fatty acid biosynthesis</keyword>
<keyword evidence="8 12" id="KW-0443">Lipid metabolism</keyword>
<evidence type="ECO:0000313" key="16">
    <source>
        <dbReference type="EMBL" id="TPP46260.1"/>
    </source>
</evidence>
<dbReference type="InterPro" id="IPR002076">
    <property type="entry name" value="ELO_fam"/>
</dbReference>
<dbReference type="Pfam" id="PF01151">
    <property type="entry name" value="ELO"/>
    <property type="match status" value="1"/>
</dbReference>
<reference evidence="18" key="2">
    <citation type="submission" date="2019-02" db="EMBL/GenBank/DDBJ databases">
        <title>FDA dAtabase for Regulatory Grade micrObial Sequences (FDA-ARGOS): Supporting development and validation of Infectious Disease Dx tests.</title>
        <authorList>
            <person name="Duncan R."/>
            <person name="Fisher C."/>
            <person name="Tallon L."/>
            <person name="Sadzewicz L."/>
            <person name="Sengamalay N."/>
            <person name="Ott S."/>
            <person name="Godinez A."/>
            <person name="Nagaraj S."/>
            <person name="Vavikolanu K."/>
            <person name="Nadendla S."/>
            <person name="Aluvathingal J."/>
            <person name="Sichtig H."/>
        </authorList>
    </citation>
    <scope>NUCLEOTIDE SEQUENCE [LARGE SCALE GENOMIC DNA]</scope>
    <source>
        <strain evidence="18">FDAARGOS_361</strain>
    </source>
</reference>
<evidence type="ECO:0000256" key="1">
    <source>
        <dbReference type="ARBA" id="ARBA00004141"/>
    </source>
</evidence>
<evidence type="ECO:0000256" key="13">
    <source>
        <dbReference type="SAM" id="MobiDB-lite"/>
    </source>
</evidence>
<evidence type="ECO:0000256" key="7">
    <source>
        <dbReference type="ARBA" id="ARBA00022989"/>
    </source>
</evidence>
<dbReference type="GO" id="GO:0005789">
    <property type="term" value="C:endoplasmic reticulum membrane"/>
    <property type="evidence" value="ECO:0007669"/>
    <property type="project" value="TreeGrafter"/>
</dbReference>
<feature type="transmembrane region" description="Helical" evidence="12">
    <location>
        <begin position="333"/>
        <end position="351"/>
    </location>
</feature>
<keyword evidence="9 12" id="KW-0472">Membrane</keyword>
<dbReference type="GO" id="GO:0019367">
    <property type="term" value="P:fatty acid elongation, saturated fatty acid"/>
    <property type="evidence" value="ECO:0007669"/>
    <property type="project" value="TreeGrafter"/>
</dbReference>
<keyword evidence="3 12" id="KW-0444">Lipid biosynthesis</keyword>
<feature type="transmembrane region" description="Helical" evidence="12">
    <location>
        <begin position="242"/>
        <end position="266"/>
    </location>
</feature>
<evidence type="ECO:0000256" key="10">
    <source>
        <dbReference type="ARBA" id="ARBA00023160"/>
    </source>
</evidence>
<keyword evidence="7 12" id="KW-1133">Transmembrane helix</keyword>
<sequence>METLRAAWDWINYRPRRFSAENGRNFLDSYPDYPAYATVLYLLAVFYLPDLLARRQISLPIKHIVAAWNLFLSVVSTYGVFCIYGHIRDVFSVRTFHNSVCELLATSGANDIITLRAIHVHAHQKMLIEQRHLPVKWVRSTPEVAKEITSLYDGSAGFSVAMFMYLKTPELLDTLFLVLQRKPVSFLHWYHHIVTAIYVWLSSYMPMPSGIVFCAMNYFVHSFMYFYYFLVMMGLRKSIRPFAPVITLLQVLQMFIGMYITVYTYFQYWLGPEYSNTLFFKLFEVVLSNAYHAYCNAKSVVTTGALASQVPAFDMSDRFWGCDSDPTCMRMGMLMYGSYCVLFAVLFKELYLDKRVHENSLVLARKEQQAREGKFKGEMNGNGVTTPAVAGAKPTAA</sequence>
<feature type="transmembrane region" description="Helical" evidence="12">
    <location>
        <begin position="65"/>
        <end position="87"/>
    </location>
</feature>
<reference evidence="16" key="3">
    <citation type="submission" date="2019-02" db="EMBL/GenBank/DDBJ databases">
        <title>FDA dAtabase for Regulatory Grade micrObial Sequences (FDA-ARGOS): Supporting development and validation of Infectious Disease Dx tests.</title>
        <authorList>
            <person name="Duncan R."/>
            <person name="Fisher C."/>
            <person name="Tallon L.J."/>
            <person name="Sadzewicz L."/>
            <person name="Sengamalay N."/>
            <person name="Ott S."/>
            <person name="Godinez A."/>
            <person name="Nagaraj S."/>
            <person name="Nadendla S."/>
            <person name="Sichtig H."/>
        </authorList>
    </citation>
    <scope>NUCLEOTIDE SEQUENCE</scope>
    <source>
        <strain evidence="16">FDAARGOS_361</strain>
    </source>
</reference>
<evidence type="ECO:0000256" key="12">
    <source>
        <dbReference type="RuleBase" id="RU361115"/>
    </source>
</evidence>